<dbReference type="PANTHER" id="PTHR35908:SF1">
    <property type="entry name" value="CONSERVED PROTEIN"/>
    <property type="match status" value="1"/>
</dbReference>
<dbReference type="STRING" id="418495.SAMN05216215_102558"/>
<protein>
    <recommendedName>
        <fullName evidence="2">VOC domain-containing protein</fullName>
    </recommendedName>
</protein>
<dbReference type="Gene3D" id="3.10.180.10">
    <property type="entry name" value="2,3-Dihydroxybiphenyl 1,2-Dioxygenase, domain 1"/>
    <property type="match status" value="1"/>
</dbReference>
<dbReference type="InterPro" id="IPR041581">
    <property type="entry name" value="Glyoxalase_6"/>
</dbReference>
<sequence>MTTTLRLVAFAIDCPDPRALAEFYGRLLGWEIDESETEDDWVELADPAGGAGLGFQRDPGYRPPTWPSREVPQMMHLDIRVSTLAEGHEQAIAAGATPLPQPPDQQGASWRVYADPAGHPFCLCAPQG</sequence>
<dbReference type="AlphaFoldDB" id="A0A1H3J8T3"/>
<feature type="region of interest" description="Disordered" evidence="1">
    <location>
        <begin position="48"/>
        <end position="69"/>
    </location>
</feature>
<dbReference type="PROSITE" id="PS51819">
    <property type="entry name" value="VOC"/>
    <property type="match status" value="1"/>
</dbReference>
<dbReference type="CDD" id="cd06587">
    <property type="entry name" value="VOC"/>
    <property type="match status" value="1"/>
</dbReference>
<proteinExistence type="predicted"/>
<dbReference type="SUPFAM" id="SSF54593">
    <property type="entry name" value="Glyoxalase/Bleomycin resistance protein/Dihydroxybiphenyl dioxygenase"/>
    <property type="match status" value="1"/>
</dbReference>
<dbReference type="EMBL" id="FNOK01000025">
    <property type="protein sequence ID" value="SDY36420.1"/>
    <property type="molecule type" value="Genomic_DNA"/>
</dbReference>
<evidence type="ECO:0000256" key="1">
    <source>
        <dbReference type="SAM" id="MobiDB-lite"/>
    </source>
</evidence>
<keyword evidence="4" id="KW-1185">Reference proteome</keyword>
<gene>
    <name evidence="3" type="ORF">SAMN05216215_102558</name>
</gene>
<dbReference type="Pfam" id="PF18029">
    <property type="entry name" value="Glyoxalase_6"/>
    <property type="match status" value="1"/>
</dbReference>
<dbReference type="Proteomes" id="UP000199529">
    <property type="component" value="Unassembled WGS sequence"/>
</dbReference>
<dbReference type="InterPro" id="IPR037523">
    <property type="entry name" value="VOC_core"/>
</dbReference>
<dbReference type="PANTHER" id="PTHR35908">
    <property type="entry name" value="HYPOTHETICAL FUSION PROTEIN"/>
    <property type="match status" value="1"/>
</dbReference>
<name>A0A1H3J8T3_9PSEU</name>
<dbReference type="InterPro" id="IPR029068">
    <property type="entry name" value="Glyas_Bleomycin-R_OHBP_Dase"/>
</dbReference>
<dbReference type="RefSeq" id="WP_425441748.1">
    <property type="nucleotide sequence ID" value="NZ_FNOK01000025.1"/>
</dbReference>
<evidence type="ECO:0000313" key="4">
    <source>
        <dbReference type="Proteomes" id="UP000199529"/>
    </source>
</evidence>
<evidence type="ECO:0000313" key="3">
    <source>
        <dbReference type="EMBL" id="SDY36420.1"/>
    </source>
</evidence>
<organism evidence="3 4">
    <name type="scientific">Saccharopolyspora shandongensis</name>
    <dbReference type="NCBI Taxonomy" id="418495"/>
    <lineage>
        <taxon>Bacteria</taxon>
        <taxon>Bacillati</taxon>
        <taxon>Actinomycetota</taxon>
        <taxon>Actinomycetes</taxon>
        <taxon>Pseudonocardiales</taxon>
        <taxon>Pseudonocardiaceae</taxon>
        <taxon>Saccharopolyspora</taxon>
    </lineage>
</organism>
<feature type="domain" description="VOC" evidence="2">
    <location>
        <begin position="6"/>
        <end position="126"/>
    </location>
</feature>
<accession>A0A1H3J8T3</accession>
<evidence type="ECO:0000259" key="2">
    <source>
        <dbReference type="PROSITE" id="PS51819"/>
    </source>
</evidence>
<reference evidence="4" key="1">
    <citation type="submission" date="2016-10" db="EMBL/GenBank/DDBJ databases">
        <authorList>
            <person name="Varghese N."/>
            <person name="Submissions S."/>
        </authorList>
    </citation>
    <scope>NUCLEOTIDE SEQUENCE [LARGE SCALE GENOMIC DNA]</scope>
    <source>
        <strain evidence="4">CGMCC 4.3530</strain>
    </source>
</reference>